<dbReference type="InterPro" id="IPR015590">
    <property type="entry name" value="Aldehyde_DH_dom"/>
</dbReference>
<accession>K3XFS4</accession>
<reference evidence="10" key="2">
    <citation type="submission" date="2018-08" db="UniProtKB">
        <authorList>
            <consortium name="EnsemblPlants"/>
        </authorList>
    </citation>
    <scope>IDENTIFICATION</scope>
    <source>
        <strain evidence="10">Yugu1</strain>
    </source>
</reference>
<name>K3XFS4_SETIT</name>
<dbReference type="InParanoid" id="K3XFS4"/>
<dbReference type="AlphaFoldDB" id="K3XFS4"/>
<dbReference type="FunFam" id="3.40.605.10:FF:000011">
    <property type="entry name" value="ALD5p Mitochondrial aldehyde dehydrogenase"/>
    <property type="match status" value="1"/>
</dbReference>
<evidence type="ECO:0000256" key="5">
    <source>
        <dbReference type="ARBA" id="ARBA00050461"/>
    </source>
</evidence>
<dbReference type="HOGENOM" id="CLU_005391_0_1_1"/>
<dbReference type="FunFam" id="3.40.605.10:FF:000026">
    <property type="entry name" value="Aldehyde dehydrogenase, putative"/>
    <property type="match status" value="1"/>
</dbReference>
<sequence>MVGDLCLGGRRGLARRAPSPPAAFPLRVLRVVAACVVVVTLMCRGVAGSGSAVLAPARPSNLRFPVSLGERASSVPPRSLLSSLAATPTPLALNVCGAMAGATNGSGGGGGGKGFEVPRVEVRFTKLFINGNFVDAVSGKTFETRDPRTGEVIANIAEGDKADVDLAVKAAREAFDNGPWPRMTGYERGRILHKFADLIDQHVEELAMLDTVDAGKLFLVGKVRDIPGAAHLLRYYAGAADKIHGETLKMAQRMHGYTLKEPVGVVGHIVPWNYPTTMFFFKVSPALAAGCAVVVKPAEQTPLSALFYAHLAKEAGVPDGVLNVVTGFGPTAGAAVASHMDVDKLSFTGSTEVGRLVMKAAAESNLKSVSLELGGKSPIVVFDDADLDMAVNLVNFATYTNKGEICVAGTRIYVQEGIYDAFVKKAAELAKKSVVGDPFNPRVNQGPQVDKDQYEKVLKYIDIGKREGATLVTGGKPCGDKGYYIEPTIFTDVKDGMAIAQDEIFGPVMALMKFKTVEEVIQKANNTRYGLAAGIVTKNIDIANTVSRSIRAGAIWINCYFAFDPDAPFGGYKMSGFGKDMGMDGLEKYLQTKTVVTPLYNTPWL</sequence>
<proteinExistence type="inferred from homology"/>
<evidence type="ECO:0000256" key="2">
    <source>
        <dbReference type="ARBA" id="ARBA00011881"/>
    </source>
</evidence>
<evidence type="ECO:0000256" key="4">
    <source>
        <dbReference type="ARBA" id="ARBA00023027"/>
    </source>
</evidence>
<feature type="domain" description="Aldehyde dehydrogenase" evidence="9">
    <location>
        <begin position="134"/>
        <end position="595"/>
    </location>
</feature>
<dbReference type="Gene3D" id="3.40.309.10">
    <property type="entry name" value="Aldehyde Dehydrogenase, Chain A, domain 2"/>
    <property type="match status" value="1"/>
</dbReference>
<keyword evidence="3 8" id="KW-0560">Oxidoreductase</keyword>
<evidence type="ECO:0000256" key="1">
    <source>
        <dbReference type="ARBA" id="ARBA00009986"/>
    </source>
</evidence>
<feature type="active site" evidence="7">
    <location>
        <position position="372"/>
    </location>
</feature>
<evidence type="ECO:0000259" key="9">
    <source>
        <dbReference type="Pfam" id="PF00171"/>
    </source>
</evidence>
<dbReference type="PROSITE" id="PS00687">
    <property type="entry name" value="ALDEHYDE_DEHYDR_GLU"/>
    <property type="match status" value="1"/>
</dbReference>
<comment type="subunit">
    <text evidence="2">Homotetramer.</text>
</comment>
<evidence type="ECO:0000256" key="7">
    <source>
        <dbReference type="PROSITE-ProRule" id="PRU10007"/>
    </source>
</evidence>
<dbReference type="Proteomes" id="UP000004995">
    <property type="component" value="Unassembled WGS sequence"/>
</dbReference>
<dbReference type="InterPro" id="IPR016162">
    <property type="entry name" value="Ald_DH_N"/>
</dbReference>
<comment type="similarity">
    <text evidence="1 8">Belongs to the aldehyde dehydrogenase family.</text>
</comment>
<dbReference type="STRING" id="4555.K3XFS4"/>
<dbReference type="InterPro" id="IPR016161">
    <property type="entry name" value="Ald_DH/histidinol_DH"/>
</dbReference>
<dbReference type="EMBL" id="AGNK02003153">
    <property type="status" value="NOT_ANNOTATED_CDS"/>
    <property type="molecule type" value="Genomic_DNA"/>
</dbReference>
<protein>
    <recommendedName>
        <fullName evidence="6">Aldehyde dehydrogenase 1</fullName>
    </recommendedName>
</protein>
<dbReference type="Gramene" id="KQL05682">
    <property type="protein sequence ID" value="KQL05682"/>
    <property type="gene ID" value="SETIT_000743mg"/>
</dbReference>
<dbReference type="PANTHER" id="PTHR11699">
    <property type="entry name" value="ALDEHYDE DEHYDROGENASE-RELATED"/>
    <property type="match status" value="1"/>
</dbReference>
<dbReference type="EnsemblPlants" id="KQL05682">
    <property type="protein sequence ID" value="KQL05682"/>
    <property type="gene ID" value="SETIT_000743mg"/>
</dbReference>
<dbReference type="eggNOG" id="KOG2450">
    <property type="taxonomic scope" value="Eukaryota"/>
</dbReference>
<dbReference type="Gene3D" id="3.40.605.10">
    <property type="entry name" value="Aldehyde Dehydrogenase, Chain A, domain 1"/>
    <property type="match status" value="1"/>
</dbReference>
<reference evidence="11" key="1">
    <citation type="journal article" date="2012" name="Nat. Biotechnol.">
        <title>Reference genome sequence of the model plant Setaria.</title>
        <authorList>
            <person name="Bennetzen J.L."/>
            <person name="Schmutz J."/>
            <person name="Wang H."/>
            <person name="Percifield R."/>
            <person name="Hawkins J."/>
            <person name="Pontaroli A.C."/>
            <person name="Estep M."/>
            <person name="Feng L."/>
            <person name="Vaughn J.N."/>
            <person name="Grimwood J."/>
            <person name="Jenkins J."/>
            <person name="Barry K."/>
            <person name="Lindquist E."/>
            <person name="Hellsten U."/>
            <person name="Deshpande S."/>
            <person name="Wang X."/>
            <person name="Wu X."/>
            <person name="Mitros T."/>
            <person name="Triplett J."/>
            <person name="Yang X."/>
            <person name="Ye C.Y."/>
            <person name="Mauro-Herrera M."/>
            <person name="Wang L."/>
            <person name="Li P."/>
            <person name="Sharma M."/>
            <person name="Sharma R."/>
            <person name="Ronald P.C."/>
            <person name="Panaud O."/>
            <person name="Kellogg E.A."/>
            <person name="Brutnell T.P."/>
            <person name="Doust A.N."/>
            <person name="Tuskan G.A."/>
            <person name="Rokhsar D."/>
            <person name="Devos K.M."/>
        </authorList>
    </citation>
    <scope>NUCLEOTIDE SEQUENCE [LARGE SCALE GENOMIC DNA]</scope>
    <source>
        <strain evidence="11">cv. Yugu1</strain>
    </source>
</reference>
<evidence type="ECO:0000256" key="6">
    <source>
        <dbReference type="ARBA" id="ARBA00068140"/>
    </source>
</evidence>
<dbReference type="InterPro" id="IPR016163">
    <property type="entry name" value="Ald_DH_C"/>
</dbReference>
<dbReference type="GO" id="GO:0004029">
    <property type="term" value="F:aldehyde dehydrogenase (NAD+) activity"/>
    <property type="evidence" value="ECO:0000318"/>
    <property type="project" value="GO_Central"/>
</dbReference>
<dbReference type="Pfam" id="PF00171">
    <property type="entry name" value="Aldedh"/>
    <property type="match status" value="1"/>
</dbReference>
<dbReference type="PROSITE" id="PS00070">
    <property type="entry name" value="ALDEHYDE_DEHYDR_CYS"/>
    <property type="match status" value="1"/>
</dbReference>
<dbReference type="FunFam" id="3.40.309.10:FF:000065">
    <property type="entry name" value="Aldehyde dehydrogenase3"/>
    <property type="match status" value="1"/>
</dbReference>
<comment type="catalytic activity">
    <reaction evidence="5">
        <text>octanal + NADP(+) + H2O = octanoate + NADPH + 2 H(+)</text>
        <dbReference type="Rhea" id="RHEA:59904"/>
        <dbReference type="ChEBI" id="CHEBI:15377"/>
        <dbReference type="ChEBI" id="CHEBI:15378"/>
        <dbReference type="ChEBI" id="CHEBI:17935"/>
        <dbReference type="ChEBI" id="CHEBI:25646"/>
        <dbReference type="ChEBI" id="CHEBI:57783"/>
        <dbReference type="ChEBI" id="CHEBI:58349"/>
    </reaction>
    <physiologicalReaction direction="left-to-right" evidence="5">
        <dbReference type="Rhea" id="RHEA:59905"/>
    </physiologicalReaction>
</comment>
<organism evidence="10 11">
    <name type="scientific">Setaria italica</name>
    <name type="common">Foxtail millet</name>
    <name type="synonym">Panicum italicum</name>
    <dbReference type="NCBI Taxonomy" id="4555"/>
    <lineage>
        <taxon>Eukaryota</taxon>
        <taxon>Viridiplantae</taxon>
        <taxon>Streptophyta</taxon>
        <taxon>Embryophyta</taxon>
        <taxon>Tracheophyta</taxon>
        <taxon>Spermatophyta</taxon>
        <taxon>Magnoliopsida</taxon>
        <taxon>Liliopsida</taxon>
        <taxon>Poales</taxon>
        <taxon>Poaceae</taxon>
        <taxon>PACMAD clade</taxon>
        <taxon>Panicoideae</taxon>
        <taxon>Panicodae</taxon>
        <taxon>Paniceae</taxon>
        <taxon>Cenchrinae</taxon>
        <taxon>Setaria</taxon>
    </lineage>
</organism>
<keyword evidence="11" id="KW-1185">Reference proteome</keyword>
<dbReference type="InterPro" id="IPR029510">
    <property type="entry name" value="Ald_DH_CS_GLU"/>
</dbReference>
<keyword evidence="4" id="KW-0520">NAD</keyword>
<evidence type="ECO:0000313" key="11">
    <source>
        <dbReference type="Proteomes" id="UP000004995"/>
    </source>
</evidence>
<evidence type="ECO:0000256" key="3">
    <source>
        <dbReference type="ARBA" id="ARBA00023002"/>
    </source>
</evidence>
<dbReference type="SUPFAM" id="SSF53720">
    <property type="entry name" value="ALDH-like"/>
    <property type="match status" value="1"/>
</dbReference>
<dbReference type="OMA" id="GTYAINW"/>
<dbReference type="FunCoup" id="K3XFS4">
    <property type="interactions" value="955"/>
</dbReference>
<evidence type="ECO:0000256" key="8">
    <source>
        <dbReference type="RuleBase" id="RU003345"/>
    </source>
</evidence>
<dbReference type="InterPro" id="IPR016160">
    <property type="entry name" value="Ald_DH_CS_CYS"/>
</dbReference>
<evidence type="ECO:0000313" key="10">
    <source>
        <dbReference type="EnsemblPlants" id="KQL05682"/>
    </source>
</evidence>